<dbReference type="Proteomes" id="UP000196125">
    <property type="component" value="Unassembled WGS sequence"/>
</dbReference>
<name>A0A1Y6J2N8_9VIBR</name>
<feature type="domain" description="N-acetyltransferase" evidence="1">
    <location>
        <begin position="8"/>
        <end position="164"/>
    </location>
</feature>
<dbReference type="InterPro" id="IPR000182">
    <property type="entry name" value="GNAT_dom"/>
</dbReference>
<evidence type="ECO:0000313" key="4">
    <source>
        <dbReference type="Proteomes" id="UP000196125"/>
    </source>
</evidence>
<dbReference type="EC" id="2.-.-.-" evidence="2"/>
<dbReference type="EC" id="2.3.1.-" evidence="3"/>
<dbReference type="PROSITE" id="PS51186">
    <property type="entry name" value="GNAT"/>
    <property type="match status" value="1"/>
</dbReference>
<organism evidence="3 4">
    <name type="scientific">Vibrio mangrovi</name>
    <dbReference type="NCBI Taxonomy" id="474394"/>
    <lineage>
        <taxon>Bacteria</taxon>
        <taxon>Pseudomonadati</taxon>
        <taxon>Pseudomonadota</taxon>
        <taxon>Gammaproteobacteria</taxon>
        <taxon>Vibrionales</taxon>
        <taxon>Vibrionaceae</taxon>
        <taxon>Vibrio</taxon>
    </lineage>
</organism>
<dbReference type="EMBL" id="JAWRCO010000002">
    <property type="protein sequence ID" value="MDW6005106.1"/>
    <property type="molecule type" value="Genomic_DNA"/>
</dbReference>
<protein>
    <submittedName>
        <fullName evidence="2">GNAT family protein</fullName>
        <ecNumber evidence="2">2.-.-.-</ecNumber>
    </submittedName>
    <submittedName>
        <fullName evidence="3">Ribosomal-protein-serine acetyltransferase</fullName>
        <ecNumber evidence="3">2.3.1.-</ecNumber>
    </submittedName>
</protein>
<evidence type="ECO:0000313" key="5">
    <source>
        <dbReference type="Proteomes" id="UP001283366"/>
    </source>
</evidence>
<dbReference type="Pfam" id="PF13302">
    <property type="entry name" value="Acetyltransf_3"/>
    <property type="match status" value="1"/>
</dbReference>
<dbReference type="Gene3D" id="3.40.630.30">
    <property type="match status" value="1"/>
</dbReference>
<dbReference type="PANTHER" id="PTHR43792">
    <property type="entry name" value="GNAT FAMILY, PUTATIVE (AFU_ORTHOLOGUE AFUA_3G00765)-RELATED-RELATED"/>
    <property type="match status" value="1"/>
</dbReference>
<dbReference type="GO" id="GO:0016747">
    <property type="term" value="F:acyltransferase activity, transferring groups other than amino-acyl groups"/>
    <property type="evidence" value="ECO:0007669"/>
    <property type="project" value="InterPro"/>
</dbReference>
<dbReference type="RefSeq" id="WP_087482970.1">
    <property type="nucleotide sequence ID" value="NZ_AP024884.1"/>
</dbReference>
<dbReference type="Proteomes" id="UP001283366">
    <property type="component" value="Unassembled WGS sequence"/>
</dbReference>
<reference evidence="2 5" key="2">
    <citation type="submission" date="2023-11" db="EMBL/GenBank/DDBJ databases">
        <title>Plant-associative lifestyle of Vibrio porteresiae and its evolutionary dynamics.</title>
        <authorList>
            <person name="Rameshkumar N."/>
            <person name="Kirti K."/>
        </authorList>
    </citation>
    <scope>NUCLEOTIDE SEQUENCE [LARGE SCALE GENOMIC DNA]</scope>
    <source>
        <strain evidence="2 5">MSSRF38</strain>
    </source>
</reference>
<dbReference type="CDD" id="cd04301">
    <property type="entry name" value="NAT_SF"/>
    <property type="match status" value="1"/>
</dbReference>
<keyword evidence="3" id="KW-0012">Acyltransferase</keyword>
<accession>A0A1Y6J2N8</accession>
<dbReference type="EMBL" id="FXXI01000015">
    <property type="protein sequence ID" value="SMS02972.1"/>
    <property type="molecule type" value="Genomic_DNA"/>
</dbReference>
<evidence type="ECO:0000313" key="2">
    <source>
        <dbReference type="EMBL" id="MDW6005106.1"/>
    </source>
</evidence>
<evidence type="ECO:0000313" key="3">
    <source>
        <dbReference type="EMBL" id="SMS02972.1"/>
    </source>
</evidence>
<dbReference type="AlphaFoldDB" id="A0A1Y6J2N8"/>
<gene>
    <name evidence="3" type="primary">rimL</name>
    <name evidence="2" type="ORF">SBX37_19775</name>
    <name evidence="3" type="ORF">VIM7927_04334</name>
</gene>
<dbReference type="InterPro" id="IPR016181">
    <property type="entry name" value="Acyl_CoA_acyltransferase"/>
</dbReference>
<reference evidence="3 4" key="1">
    <citation type="submission" date="2017-05" db="EMBL/GenBank/DDBJ databases">
        <authorList>
            <person name="Song R."/>
            <person name="Chenine A.L."/>
            <person name="Ruprecht R.M."/>
        </authorList>
    </citation>
    <scope>NUCLEOTIDE SEQUENCE [LARGE SCALE GENOMIC DNA]</scope>
    <source>
        <strain evidence="3 4">CECT 7927</strain>
    </source>
</reference>
<keyword evidence="3" id="KW-0808">Transferase</keyword>
<evidence type="ECO:0000259" key="1">
    <source>
        <dbReference type="PROSITE" id="PS51186"/>
    </source>
</evidence>
<sequence>MEASGTKIKLKQLTESDWPIFKELYTNPRTMKHVYNPFDEDVAWTVFNCRLKPWDINSDGWLSFSINELSTKATLGLIGLKITNHTAKIAEVGFMLLENARGKGIASEALTILVKFAFTELGLNKLIAMCSTENSGSYNLLEKRGFIREGCLAQNSFINNQYVDDYIYGLCKSTLNSQTP</sequence>
<dbReference type="SUPFAM" id="SSF55729">
    <property type="entry name" value="Acyl-CoA N-acyltransferases (Nat)"/>
    <property type="match status" value="1"/>
</dbReference>
<dbReference type="InterPro" id="IPR051531">
    <property type="entry name" value="N-acetyltransferase"/>
</dbReference>
<dbReference type="OrthoDB" id="7852312at2"/>
<keyword evidence="5" id="KW-1185">Reference proteome</keyword>
<proteinExistence type="predicted"/>